<evidence type="ECO:0000256" key="2">
    <source>
        <dbReference type="SAM" id="MobiDB-lite"/>
    </source>
</evidence>
<evidence type="ECO:0000256" key="1">
    <source>
        <dbReference type="PROSITE-ProRule" id="PRU00339"/>
    </source>
</evidence>
<dbReference type="PROSITE" id="PS50005">
    <property type="entry name" value="TPR"/>
    <property type="match status" value="2"/>
</dbReference>
<evidence type="ECO:0000313" key="3">
    <source>
        <dbReference type="EMBL" id="MEA9354656.1"/>
    </source>
</evidence>
<keyword evidence="4" id="KW-1185">Reference proteome</keyword>
<reference evidence="3 4" key="1">
    <citation type="submission" date="2023-11" db="EMBL/GenBank/DDBJ databases">
        <title>A Novel Polar Bacteriovorax (B. antarcticus) Isolated from the Biocrust in Antarctica.</title>
        <authorList>
            <person name="Mun W."/>
            <person name="Choi S.Y."/>
            <person name="Mitchell R.J."/>
        </authorList>
    </citation>
    <scope>NUCLEOTIDE SEQUENCE [LARGE SCALE GENOMIC DNA]</scope>
    <source>
        <strain evidence="3 4">PP10</strain>
    </source>
</reference>
<dbReference type="Proteomes" id="UP001302274">
    <property type="component" value="Unassembled WGS sequence"/>
</dbReference>
<dbReference type="SUPFAM" id="SSF48452">
    <property type="entry name" value="TPR-like"/>
    <property type="match status" value="1"/>
</dbReference>
<dbReference type="InterPro" id="IPR011990">
    <property type="entry name" value="TPR-like_helical_dom_sf"/>
</dbReference>
<accession>A0ABU5VNP0</accession>
<dbReference type="Gene3D" id="1.25.40.10">
    <property type="entry name" value="Tetratricopeptide repeat domain"/>
    <property type="match status" value="1"/>
</dbReference>
<sequence>MSKDKIQLLSPLFLKYQADYEKNPRSRVFAPLAETYRKLGMTDKAMEILSQGIRFHPTYVMGYLGLAFCYFDLKQYSLAYNTLRPLVESSRDNIRLQKLFADICLELGYREESLDTYKYLLFINPRDREVAMQVATLESLIEEQYKPVHQPIYIPESEFKNERKHDHQLFDIDKLDNRPLASKADFDDWMAVDLSRDQKEKKSEDPYEFWNLKKGDAPVDLSSEEEKVETKPSEEISYQISEPKESGPYVELNFEDDSSDDSEEDDEQVQLQQTSESHRPQVAPTTVPLVTHTLVDLYCGQGHIEKALEVLEKILILNPTDERTINKILEIKALMGPYEEEKPKAPKAAPVIAKEITIPHARPHLEPLKEISEEDGRKNLMSILDQQLGAANEPLMKEIAKGIKEDKKASAAAKKSAAPAVTAAPSLELQKTRQIEDKLTEFLKKIQKRALDYQARL</sequence>
<feature type="region of interest" description="Disordered" evidence="2">
    <location>
        <begin position="220"/>
        <end position="284"/>
    </location>
</feature>
<feature type="compositionally biased region" description="Acidic residues" evidence="2">
    <location>
        <begin position="253"/>
        <end position="268"/>
    </location>
</feature>
<name>A0ABU5VNP0_9BACT</name>
<organism evidence="3 4">
    <name type="scientific">Bacteriovorax antarcticus</name>
    <dbReference type="NCBI Taxonomy" id="3088717"/>
    <lineage>
        <taxon>Bacteria</taxon>
        <taxon>Pseudomonadati</taxon>
        <taxon>Bdellovibrionota</taxon>
        <taxon>Bacteriovoracia</taxon>
        <taxon>Bacteriovoracales</taxon>
        <taxon>Bacteriovoracaceae</taxon>
        <taxon>Bacteriovorax</taxon>
    </lineage>
</organism>
<proteinExistence type="predicted"/>
<feature type="compositionally biased region" description="Basic and acidic residues" evidence="2">
    <location>
        <begin position="224"/>
        <end position="234"/>
    </location>
</feature>
<dbReference type="SMART" id="SM00028">
    <property type="entry name" value="TPR"/>
    <property type="match status" value="4"/>
</dbReference>
<dbReference type="EMBL" id="JAYGJQ010000001">
    <property type="protein sequence ID" value="MEA9354656.1"/>
    <property type="molecule type" value="Genomic_DNA"/>
</dbReference>
<dbReference type="Pfam" id="PF14559">
    <property type="entry name" value="TPR_19"/>
    <property type="match status" value="1"/>
</dbReference>
<keyword evidence="1" id="KW-0802">TPR repeat</keyword>
<protein>
    <submittedName>
        <fullName evidence="3">Tetratricopeptide repeat protein</fullName>
    </submittedName>
</protein>
<feature type="repeat" description="TPR" evidence="1">
    <location>
        <begin position="26"/>
        <end position="59"/>
    </location>
</feature>
<dbReference type="InterPro" id="IPR019734">
    <property type="entry name" value="TPR_rpt"/>
</dbReference>
<gene>
    <name evidence="3" type="ORF">SHI21_00470</name>
</gene>
<comment type="caution">
    <text evidence="3">The sequence shown here is derived from an EMBL/GenBank/DDBJ whole genome shotgun (WGS) entry which is preliminary data.</text>
</comment>
<dbReference type="RefSeq" id="WP_323574106.1">
    <property type="nucleotide sequence ID" value="NZ_JAYGJQ010000001.1"/>
</dbReference>
<evidence type="ECO:0000313" key="4">
    <source>
        <dbReference type="Proteomes" id="UP001302274"/>
    </source>
</evidence>
<feature type="repeat" description="TPR" evidence="1">
    <location>
        <begin position="288"/>
        <end position="321"/>
    </location>
</feature>